<keyword evidence="14" id="KW-1185">Reference proteome</keyword>
<evidence type="ECO:0000256" key="9">
    <source>
        <dbReference type="ARBA" id="ARBA00030409"/>
    </source>
</evidence>
<comment type="pathway">
    <text evidence="1 11">Purine metabolism; IMP biosynthesis via de novo pathway; 5-amino-1-(5-phospho-D-ribosyl)imidazole-4-carboxamide from 5-amino-1-(5-phospho-D-ribosyl)imidazole-4-carboxylate: step 1/2.</text>
</comment>
<dbReference type="InterPro" id="IPR001636">
    <property type="entry name" value="SAICAR_synth"/>
</dbReference>
<evidence type="ECO:0000256" key="10">
    <source>
        <dbReference type="ARBA" id="ARBA00048475"/>
    </source>
</evidence>
<dbReference type="GO" id="GO:0005737">
    <property type="term" value="C:cytoplasm"/>
    <property type="evidence" value="ECO:0007669"/>
    <property type="project" value="TreeGrafter"/>
</dbReference>
<evidence type="ECO:0000256" key="4">
    <source>
        <dbReference type="ARBA" id="ARBA00016460"/>
    </source>
</evidence>
<name>A0A2W2HWI0_9ACTN</name>
<dbReference type="Gene3D" id="3.30.200.20">
    <property type="entry name" value="Phosphorylase Kinase, domain 1"/>
    <property type="match status" value="1"/>
</dbReference>
<comment type="similarity">
    <text evidence="2 11">Belongs to the SAICAR synthetase family.</text>
</comment>
<evidence type="ECO:0000256" key="3">
    <source>
        <dbReference type="ARBA" id="ARBA00012217"/>
    </source>
</evidence>
<reference evidence="13 14" key="1">
    <citation type="submission" date="2018-01" db="EMBL/GenBank/DDBJ databases">
        <title>Draft genome sequence of Sphaerisporangium sp. 7K107.</title>
        <authorList>
            <person name="Sahin N."/>
            <person name="Saygin H."/>
            <person name="Ay H."/>
        </authorList>
    </citation>
    <scope>NUCLEOTIDE SEQUENCE [LARGE SCALE GENOMIC DNA]</scope>
    <source>
        <strain evidence="13 14">7K107</strain>
    </source>
</reference>
<dbReference type="InterPro" id="IPR028923">
    <property type="entry name" value="SAICAR_synt/ADE2_N"/>
</dbReference>
<evidence type="ECO:0000256" key="11">
    <source>
        <dbReference type="HAMAP-Rule" id="MF_00137"/>
    </source>
</evidence>
<keyword evidence="5 11" id="KW-0436">Ligase</keyword>
<evidence type="ECO:0000313" key="13">
    <source>
        <dbReference type="EMBL" id="PZG50337.1"/>
    </source>
</evidence>
<evidence type="ECO:0000256" key="6">
    <source>
        <dbReference type="ARBA" id="ARBA00022741"/>
    </source>
</evidence>
<dbReference type="NCBIfam" id="NF010568">
    <property type="entry name" value="PRK13961.1"/>
    <property type="match status" value="1"/>
</dbReference>
<comment type="catalytic activity">
    <reaction evidence="10 11">
        <text>5-amino-1-(5-phospho-D-ribosyl)imidazole-4-carboxylate + L-aspartate + ATP = (2S)-2-[5-amino-1-(5-phospho-beta-D-ribosyl)imidazole-4-carboxamido]succinate + ADP + phosphate + 2 H(+)</text>
        <dbReference type="Rhea" id="RHEA:22628"/>
        <dbReference type="ChEBI" id="CHEBI:15378"/>
        <dbReference type="ChEBI" id="CHEBI:29991"/>
        <dbReference type="ChEBI" id="CHEBI:30616"/>
        <dbReference type="ChEBI" id="CHEBI:43474"/>
        <dbReference type="ChEBI" id="CHEBI:58443"/>
        <dbReference type="ChEBI" id="CHEBI:77657"/>
        <dbReference type="ChEBI" id="CHEBI:456216"/>
        <dbReference type="EC" id="6.3.2.6"/>
    </reaction>
</comment>
<dbReference type="Proteomes" id="UP000248544">
    <property type="component" value="Unassembled WGS sequence"/>
</dbReference>
<dbReference type="Pfam" id="PF01259">
    <property type="entry name" value="SAICAR_synt"/>
    <property type="match status" value="1"/>
</dbReference>
<proteinExistence type="inferred from homology"/>
<dbReference type="GO" id="GO:0004639">
    <property type="term" value="F:phosphoribosylaminoimidazolesuccinocarboxamide synthase activity"/>
    <property type="evidence" value="ECO:0007669"/>
    <property type="project" value="UniProtKB-UniRule"/>
</dbReference>
<organism evidence="13 14">
    <name type="scientific">Spongiactinospora gelatinilytica</name>
    <dbReference type="NCBI Taxonomy" id="2666298"/>
    <lineage>
        <taxon>Bacteria</taxon>
        <taxon>Bacillati</taxon>
        <taxon>Actinomycetota</taxon>
        <taxon>Actinomycetes</taxon>
        <taxon>Streptosporangiales</taxon>
        <taxon>Streptosporangiaceae</taxon>
        <taxon>Spongiactinospora</taxon>
    </lineage>
</organism>
<dbReference type="NCBIfam" id="TIGR00081">
    <property type="entry name" value="purC"/>
    <property type="match status" value="1"/>
</dbReference>
<dbReference type="EC" id="6.3.2.6" evidence="3 11"/>
<dbReference type="EMBL" id="POUA01000063">
    <property type="protein sequence ID" value="PZG50337.1"/>
    <property type="molecule type" value="Genomic_DNA"/>
</dbReference>
<feature type="domain" description="SAICAR synthetase/ADE2 N-terminal" evidence="12">
    <location>
        <begin position="4"/>
        <end position="247"/>
    </location>
</feature>
<evidence type="ECO:0000256" key="2">
    <source>
        <dbReference type="ARBA" id="ARBA00010190"/>
    </source>
</evidence>
<dbReference type="PANTHER" id="PTHR43700">
    <property type="entry name" value="PHOSPHORIBOSYLAMINOIMIDAZOLE-SUCCINOCARBOXAMIDE SYNTHASE"/>
    <property type="match status" value="1"/>
</dbReference>
<evidence type="ECO:0000256" key="1">
    <source>
        <dbReference type="ARBA" id="ARBA00004672"/>
    </source>
</evidence>
<dbReference type="SUPFAM" id="SSF56104">
    <property type="entry name" value="SAICAR synthase-like"/>
    <property type="match status" value="1"/>
</dbReference>
<dbReference type="PANTHER" id="PTHR43700:SF1">
    <property type="entry name" value="PHOSPHORIBOSYLAMINOIMIDAZOLE-SUCCINOCARBOXAMIDE SYNTHASE"/>
    <property type="match status" value="1"/>
</dbReference>
<evidence type="ECO:0000256" key="5">
    <source>
        <dbReference type="ARBA" id="ARBA00022598"/>
    </source>
</evidence>
<keyword evidence="7 11" id="KW-0658">Purine biosynthesis</keyword>
<dbReference type="CDD" id="cd01414">
    <property type="entry name" value="SAICAR_synt_Sc"/>
    <property type="match status" value="1"/>
</dbReference>
<dbReference type="Gene3D" id="3.30.470.20">
    <property type="entry name" value="ATP-grasp fold, B domain"/>
    <property type="match status" value="1"/>
</dbReference>
<accession>A0A2W2HWI0</accession>
<dbReference type="UniPathway" id="UPA00074">
    <property type="reaction ID" value="UER00131"/>
</dbReference>
<comment type="caution">
    <text evidence="13">The sequence shown here is derived from an EMBL/GenBank/DDBJ whole genome shotgun (WGS) entry which is preliminary data.</text>
</comment>
<evidence type="ECO:0000256" key="8">
    <source>
        <dbReference type="ARBA" id="ARBA00022840"/>
    </source>
</evidence>
<sequence length="276" mass="30965">MKLLHSGKVRDVYEDRGDIILVASDRVSVYDAILPTPIPDKGKVLTRLSLWWFEQLADVVPNHVISATDVPEEFAGRAVRCRRLRMIQVECIARGYLAGLGLKEYERDRAVSGVALPDGLEEGSRLPSPIFTPTTKAQMGEHDEFITLDDVMAQEGPEVAEDLRRLTLAVYGRGAEIARERGIIIADTKLEFGWDDNGVLTLGDEVLTSDSSRFWPLAGWRPGGPQYAFDKQYLRDWAAGTGWDKQGPAPEVPDYIVATTRDRYIEAYERITGNRW</sequence>
<evidence type="ECO:0000256" key="7">
    <source>
        <dbReference type="ARBA" id="ARBA00022755"/>
    </source>
</evidence>
<dbReference type="InterPro" id="IPR018236">
    <property type="entry name" value="SAICAR_synthetase_CS"/>
</dbReference>
<keyword evidence="6 11" id="KW-0547">Nucleotide-binding</keyword>
<dbReference type="RefSeq" id="WP_111167054.1">
    <property type="nucleotide sequence ID" value="NZ_POUA01000063.1"/>
</dbReference>
<dbReference type="GO" id="GO:0005524">
    <property type="term" value="F:ATP binding"/>
    <property type="evidence" value="ECO:0007669"/>
    <property type="project" value="UniProtKB-KW"/>
</dbReference>
<dbReference type="PROSITE" id="PS01058">
    <property type="entry name" value="SAICAR_SYNTHETASE_2"/>
    <property type="match status" value="1"/>
</dbReference>
<dbReference type="GO" id="GO:0006189">
    <property type="term" value="P:'de novo' IMP biosynthetic process"/>
    <property type="evidence" value="ECO:0007669"/>
    <property type="project" value="UniProtKB-UniRule"/>
</dbReference>
<protein>
    <recommendedName>
        <fullName evidence="4 11">Phosphoribosylaminoimidazole-succinocarboxamide synthase</fullName>
        <ecNumber evidence="3 11">6.3.2.6</ecNumber>
    </recommendedName>
    <alternativeName>
        <fullName evidence="9 11">SAICAR synthetase</fullName>
    </alternativeName>
</protein>
<evidence type="ECO:0000313" key="14">
    <source>
        <dbReference type="Proteomes" id="UP000248544"/>
    </source>
</evidence>
<evidence type="ECO:0000259" key="12">
    <source>
        <dbReference type="Pfam" id="PF01259"/>
    </source>
</evidence>
<keyword evidence="8 11" id="KW-0067">ATP-binding</keyword>
<dbReference type="AlphaFoldDB" id="A0A2W2HWI0"/>
<dbReference type="HAMAP" id="MF_00137">
    <property type="entry name" value="SAICAR_synth"/>
    <property type="match status" value="1"/>
</dbReference>
<gene>
    <name evidence="11" type="primary">purC</name>
    <name evidence="13" type="ORF">C1I98_10925</name>
</gene>